<dbReference type="GO" id="GO:0016787">
    <property type="term" value="F:hydrolase activity"/>
    <property type="evidence" value="ECO:0007669"/>
    <property type="project" value="UniProtKB-KW"/>
</dbReference>
<proteinExistence type="predicted"/>
<dbReference type="Pfam" id="PF13385">
    <property type="entry name" value="Laminin_G_3"/>
    <property type="match status" value="1"/>
</dbReference>
<sequence length="796" mass="87722">MGGSTTLDYEYAAIRQHGGWPDFGAINSKSNISHLLGYNEPDRPDQANMTVEDAIRQWPELTKSGLRLGSPAPASPPAWLDKFMAKADSLNYRVDFVAIHCYWGGQTPQQWYSRLKAIYDQFKRPIWITEWNNGANWTTETWPTDTAAQFQKQLNDLKGILNVLDTSSFIERYAIYDWVENKRALILADTLTPAGKYYAASKSALAYNPAVAFVHQWKLVSPQIYSSIKSTDYFRVNLSWTDINGEMGSKYVLERKIDGRDADFVTAAQFTSYTHGSVINYEDSVFAKATYRLKAFGTNGVTFVYSGTHEVLRDAAPVAPSSLTGEVLSSSKMRLTWNAGSNVRSYNLKRGTSASGPFTTIVARTTALTHLDEGLTPNTTYYYVVTTLNSAGESANSTVLSRTTPALVTPSGVTNPRIAAGDAKVTLTWDFMYDAKYIVLRATTQNGTYDTIATNLDALRYEDASRTNGVTYYYKLIAYNAAGYSPASAVLAGTPVLGRHLHINFNENTGTLAKDNWGGYNGTLYNAAVWTSGKDSSTGAVNLVKASSSYVQLENGVVSDLDDFTIATWFKLPANQGTNTRLFDFGSSTSVFMILAPRVGTSIRYKITCATGNYDRYIPYELPLNAWTHLVLSQQGSVFKVYVNGTLQYTDSSANVKPSDMGITTKNYLGRSQFPADAYSDHTYDDFRIYNYAMNDAAVSNMYGGGAGLRMATPKAVDLPVAVYPNPVTSLLTLQLPSTATSVQVRIYSLNGQAVMDKKLPGEKQLKVDVSALPAGVYHVEISDGKKRYVKRIIKQ</sequence>
<keyword evidence="3" id="KW-1185">Reference proteome</keyword>
<dbReference type="InterPro" id="IPR026444">
    <property type="entry name" value="Secre_tail"/>
</dbReference>
<dbReference type="InterPro" id="IPR036116">
    <property type="entry name" value="FN3_sf"/>
</dbReference>
<dbReference type="InterPro" id="IPR013320">
    <property type="entry name" value="ConA-like_dom_sf"/>
</dbReference>
<dbReference type="SUPFAM" id="SSF49265">
    <property type="entry name" value="Fibronectin type III"/>
    <property type="match status" value="1"/>
</dbReference>
<gene>
    <name evidence="2" type="ORF">MKQ68_16720</name>
</gene>
<protein>
    <submittedName>
        <fullName evidence="2">Glycosyl hydrolase</fullName>
    </submittedName>
</protein>
<evidence type="ECO:0000313" key="2">
    <source>
        <dbReference type="EMBL" id="UYQ95986.1"/>
    </source>
</evidence>
<organism evidence="2 3">
    <name type="scientific">Chitinophaga horti</name>
    <dbReference type="NCBI Taxonomy" id="2920382"/>
    <lineage>
        <taxon>Bacteria</taxon>
        <taxon>Pseudomonadati</taxon>
        <taxon>Bacteroidota</taxon>
        <taxon>Chitinophagia</taxon>
        <taxon>Chitinophagales</taxon>
        <taxon>Chitinophagaceae</taxon>
        <taxon>Chitinophaga</taxon>
    </lineage>
</organism>
<reference evidence="2" key="1">
    <citation type="submission" date="2022-10" db="EMBL/GenBank/DDBJ databases">
        <title>Chitinophaga sp. nov., isolated from soil.</title>
        <authorList>
            <person name="Jeon C.O."/>
        </authorList>
    </citation>
    <scope>NUCLEOTIDE SEQUENCE</scope>
    <source>
        <strain evidence="2">R8</strain>
    </source>
</reference>
<evidence type="ECO:0000313" key="3">
    <source>
        <dbReference type="Proteomes" id="UP001162741"/>
    </source>
</evidence>
<evidence type="ECO:0000259" key="1">
    <source>
        <dbReference type="PROSITE" id="PS50853"/>
    </source>
</evidence>
<dbReference type="RefSeq" id="WP_264283653.1">
    <property type="nucleotide sequence ID" value="NZ_CP107006.1"/>
</dbReference>
<dbReference type="Proteomes" id="UP001162741">
    <property type="component" value="Chromosome"/>
</dbReference>
<dbReference type="Pfam" id="PF18962">
    <property type="entry name" value="Por_Secre_tail"/>
    <property type="match status" value="1"/>
</dbReference>
<dbReference type="InterPro" id="IPR024655">
    <property type="entry name" value="Asl1_glyco_hydro_catalytic"/>
</dbReference>
<dbReference type="NCBIfam" id="TIGR04183">
    <property type="entry name" value="Por_Secre_tail"/>
    <property type="match status" value="1"/>
</dbReference>
<dbReference type="PANTHER" id="PTHR34154:SF3">
    <property type="entry name" value="ALKALI-SENSITIVE LINKAGE PROTEIN 1"/>
    <property type="match status" value="1"/>
</dbReference>
<dbReference type="Pfam" id="PF00041">
    <property type="entry name" value="fn3"/>
    <property type="match status" value="1"/>
</dbReference>
<dbReference type="PANTHER" id="PTHR34154">
    <property type="entry name" value="ALKALI-SENSITIVE LINKAGE PROTEIN 1"/>
    <property type="match status" value="1"/>
</dbReference>
<dbReference type="InterPro" id="IPR003961">
    <property type="entry name" value="FN3_dom"/>
</dbReference>
<name>A0ABY6J9H9_9BACT</name>
<accession>A0ABY6J9H9</accession>
<dbReference type="SUPFAM" id="SSF51445">
    <property type="entry name" value="(Trans)glycosidases"/>
    <property type="match status" value="1"/>
</dbReference>
<dbReference type="EMBL" id="CP107006">
    <property type="protein sequence ID" value="UYQ95986.1"/>
    <property type="molecule type" value="Genomic_DNA"/>
</dbReference>
<dbReference type="Gene3D" id="2.60.120.200">
    <property type="match status" value="1"/>
</dbReference>
<dbReference type="SUPFAM" id="SSF49899">
    <property type="entry name" value="Concanavalin A-like lectins/glucanases"/>
    <property type="match status" value="1"/>
</dbReference>
<dbReference type="Gene3D" id="3.20.20.80">
    <property type="entry name" value="Glycosidases"/>
    <property type="match status" value="1"/>
</dbReference>
<dbReference type="InterPro" id="IPR053183">
    <property type="entry name" value="ASL1"/>
</dbReference>
<dbReference type="InterPro" id="IPR017853">
    <property type="entry name" value="GH"/>
</dbReference>
<feature type="domain" description="Fibronectin type-III" evidence="1">
    <location>
        <begin position="319"/>
        <end position="407"/>
    </location>
</feature>
<dbReference type="InterPro" id="IPR013783">
    <property type="entry name" value="Ig-like_fold"/>
</dbReference>
<dbReference type="Pfam" id="PF11790">
    <property type="entry name" value="Glyco_hydro_cc"/>
    <property type="match status" value="1"/>
</dbReference>
<dbReference type="CDD" id="cd00063">
    <property type="entry name" value="FN3"/>
    <property type="match status" value="1"/>
</dbReference>
<dbReference type="PROSITE" id="PS50853">
    <property type="entry name" value="FN3"/>
    <property type="match status" value="1"/>
</dbReference>
<dbReference type="Gene3D" id="2.60.40.10">
    <property type="entry name" value="Immunoglobulins"/>
    <property type="match status" value="2"/>
</dbReference>
<keyword evidence="2" id="KW-0378">Hydrolase</keyword>
<dbReference type="SMART" id="SM00060">
    <property type="entry name" value="FN3"/>
    <property type="match status" value="2"/>
</dbReference>